<dbReference type="Pfam" id="PF00395">
    <property type="entry name" value="SLH"/>
    <property type="match status" value="3"/>
</dbReference>
<evidence type="ECO:0000313" key="7">
    <source>
        <dbReference type="Proteomes" id="UP000466848"/>
    </source>
</evidence>
<evidence type="ECO:0000259" key="5">
    <source>
        <dbReference type="PROSITE" id="PS51272"/>
    </source>
</evidence>
<evidence type="ECO:0000256" key="1">
    <source>
        <dbReference type="ARBA" id="ARBA00022737"/>
    </source>
</evidence>
<feature type="region of interest" description="Disordered" evidence="2">
    <location>
        <begin position="1593"/>
        <end position="1612"/>
    </location>
</feature>
<dbReference type="InterPro" id="IPR013783">
    <property type="entry name" value="Ig-like_fold"/>
</dbReference>
<dbReference type="InterPro" id="IPR022038">
    <property type="entry name" value="Ig-like_bact"/>
</dbReference>
<evidence type="ECO:0000256" key="2">
    <source>
        <dbReference type="SAM" id="MobiDB-lite"/>
    </source>
</evidence>
<feature type="signal peptide" evidence="3">
    <location>
        <begin position="1"/>
        <end position="26"/>
    </location>
</feature>
<evidence type="ECO:0000313" key="6">
    <source>
        <dbReference type="EMBL" id="QIB67835.1"/>
    </source>
</evidence>
<dbReference type="Proteomes" id="UP000466848">
    <property type="component" value="Chromosome"/>
</dbReference>
<dbReference type="Pfam" id="PF07523">
    <property type="entry name" value="Big_3"/>
    <property type="match status" value="1"/>
</dbReference>
<keyword evidence="7" id="KW-1185">Reference proteome</keyword>
<dbReference type="PROSITE" id="PS50835">
    <property type="entry name" value="IG_LIKE"/>
    <property type="match status" value="2"/>
</dbReference>
<evidence type="ECO:0000256" key="3">
    <source>
        <dbReference type="SAM" id="SignalP"/>
    </source>
</evidence>
<protein>
    <submittedName>
        <fullName evidence="6">DUF4430 domain-containing protein</fullName>
    </submittedName>
</protein>
<dbReference type="Gene3D" id="2.60.40.3630">
    <property type="match status" value="1"/>
</dbReference>
<gene>
    <name evidence="6" type="ORF">Ami103574_00255</name>
</gene>
<dbReference type="Gene3D" id="2.170.130.30">
    <property type="match status" value="1"/>
</dbReference>
<dbReference type="KEGG" id="abut:Ami103574_00255"/>
<dbReference type="Gene3D" id="2.60.40.2700">
    <property type="match status" value="1"/>
</dbReference>
<dbReference type="Gene3D" id="2.60.40.10">
    <property type="entry name" value="Immunoglobulins"/>
    <property type="match status" value="1"/>
</dbReference>
<organism evidence="6 7">
    <name type="scientific">Aminipila butyrica</name>
    <dbReference type="NCBI Taxonomy" id="433296"/>
    <lineage>
        <taxon>Bacteria</taxon>
        <taxon>Bacillati</taxon>
        <taxon>Bacillota</taxon>
        <taxon>Clostridia</taxon>
        <taxon>Peptostreptococcales</taxon>
        <taxon>Anaerovoracaceae</taxon>
        <taxon>Aminipila</taxon>
    </lineage>
</organism>
<dbReference type="InterPro" id="IPR007110">
    <property type="entry name" value="Ig-like_dom"/>
</dbReference>
<dbReference type="PROSITE" id="PS51272">
    <property type="entry name" value="SLH"/>
    <property type="match status" value="3"/>
</dbReference>
<dbReference type="RefSeq" id="WP_163064755.1">
    <property type="nucleotide sequence ID" value="NZ_CP048649.1"/>
</dbReference>
<dbReference type="EMBL" id="CP048649">
    <property type="protein sequence ID" value="QIB67835.1"/>
    <property type="molecule type" value="Genomic_DNA"/>
</dbReference>
<dbReference type="Gene3D" id="2.160.20.110">
    <property type="match status" value="1"/>
</dbReference>
<feature type="region of interest" description="Disordered" evidence="2">
    <location>
        <begin position="1307"/>
        <end position="1330"/>
    </location>
</feature>
<feature type="region of interest" description="Disordered" evidence="2">
    <location>
        <begin position="42"/>
        <end position="99"/>
    </location>
</feature>
<feature type="chain" id="PRO_5032980947" evidence="3">
    <location>
        <begin position="27"/>
        <end position="2001"/>
    </location>
</feature>
<dbReference type="Pfam" id="PF12733">
    <property type="entry name" value="Cadherin-like"/>
    <property type="match status" value="1"/>
</dbReference>
<evidence type="ECO:0000259" key="4">
    <source>
        <dbReference type="PROSITE" id="PS50835"/>
    </source>
</evidence>
<name>A0A858BRT8_9FIRM</name>
<feature type="domain" description="SLH" evidence="5">
    <location>
        <begin position="1943"/>
        <end position="2001"/>
    </location>
</feature>
<feature type="domain" description="SLH" evidence="5">
    <location>
        <begin position="1877"/>
        <end position="1940"/>
    </location>
</feature>
<feature type="compositionally biased region" description="Basic and acidic residues" evidence="2">
    <location>
        <begin position="73"/>
        <end position="86"/>
    </location>
</feature>
<keyword evidence="3" id="KW-0732">Signal</keyword>
<accession>A0A858BRT8</accession>
<dbReference type="Pfam" id="PF14478">
    <property type="entry name" value="DUF4430"/>
    <property type="match status" value="1"/>
</dbReference>
<feature type="domain" description="Ig-like" evidence="4">
    <location>
        <begin position="809"/>
        <end position="905"/>
    </location>
</feature>
<sequence length="2001" mass="214034">MKVRKKALSIILSILIVLSMMPSAFAEEVSGTADTQNILSELVTDGSPGRNLTENDNKAELGDLDDNAQDVMSNKEQDRQNEKDGQNEESSDDDSTGEDVINVVNTLESELAEEETEADTVKIDFTAQAVNGFLCAPQLGVEVSEDLAESYGYIDEVETGVSALDVLVKAHQVVFEGDFTKENASTLLDVESGSIKTIFGQETMNCGFSVNGKQPHDNTLNQGYYTGYNVANAGIANNDLVEFYIYQDISGLDNCVEFTTDKTTGISSYDFSVGYGKNFYLYGYSIGWYGCIDNQTLQTKRVPIGGAQLCYINTTTGAKTDIEGIKSDDLGVVTLKFDTPGQYLVSAYIPDDSIEAGTTPAIMPLFRVNVYAAPVFESLNLYENQDAYNKGAEPIPMTPQFESAKLTGYTVTVPDYTSSLFVAAKAPGASDIVRGGGYTIGSQNYAVMYSNSWGGWSNSAYTSASFSKGYVDVFINHNGNKTTDYQIHVNQIATLKGLVVGGIMTPGFDKATENYSIYADSTKEGIDITATPYSNNYEITINGQKAVNGAAYTLIYNWNEDGTMSVPVKVSGAGKQENTYTLTLKKEPLESKPFIIKQPEGAVYVVGESAKDLSVRSSANGVLSYQWYKNNTNSVEGAEAIENATSYTYTPATVQVGTTYYFCRIINSQQGSGNETDTEMVSVAVYPDPTPVVTVKNEVPELPSDGYTYSDTKGYVYNVGDAAALLEVECTTAAEGGTWGGNWILSNSNANSGGSVLDTTWTITPKTDLGQVNDKGKWYYYQAKYTFNGKTYKTNSSNIYVFLKATAAPVNTISAQPKGAVYTQGDKAANLTVSLKSPVYGAITYQWYENTENSTIGGTPIVGATTSSYALGNPTEVGTKYYYCIITSALQGMSSQVTSDVAEIAVKERAPVDVPLAGSGTPNQPYQISTPEDFASVASLVAQGYSFEGMYLAIQNDITLSKDWTGIGMLKAGAANAGNGANILPFSGTLNGKDHTLTFAEGSKALLAYAREATVQNLNIYAPYMADYALLTNYVVDYGTDGNYNEGTGGSYAPGCPDTLNVTNVILKSGSSIRMGGFLGGYASGGNVCNFINCTVESNVKIGYNKTTDASSGLSNVGSFAGEVSGQFLNCVSYADVYGVNNVGGIGGVKGQSMGPYAYSNCEFYGTVIATGSCAGGIAAAGYNSISAPNTPCASVQNCIVAANITGTDKVGGILGGENGIAQNWGNAYIRNNVFSGNLTATGEGGIAGGIIGYFRSLNKTNIIENNYYYAEGVLRSIGRIDSVDTSCKTHETELCKNYFDTSVELPTEPTGVSKKNHNRTDDPLGTDSDTLGKKVTAEIMADGSLIPLLNDGEDSYKNWVQGQNGYPSHTVTKAVVTNLTVSGDYQEEYYIGDKLNLAGITFTAEWSDGTITNPTLDEGVTITGFDSSKRGLVTLTAAYGAVKTEFVVTILKTVTPEKNDINVSFTLLGDDIHDSEEDKNIHTLKKNNLETWIPKTSYTVDINATVEDLFRKALSAADINFEGTANNQYKTLYISGIQVPGTKNWLKEFTNGPRSGWMYTLNGTHPEVGVSQQFLEDGDKIVFHYTDDYTKEEGSDKWGGGSSSAGASGADAAQTLTPTAKVSGGKAETTLSLKDMKDAIAEVKSNSGDIVIAPKISGTVTSAQVTLNQDALNALSVQTSSKLIIQIPIGTVALSNSVLDSIVSQMTGKSITIAVEAVETKALTTEQQKAAGSNAVFDISVLSGQETISSFDGKSITISLPYALKDGEKAEGVTVWYLSNDGKLEKMTSQYDKTKGMTSFTTTHLSKYLVGYSAVWQNTFADVKEKDWFYGAVEHAAKNKLFNGLTASEFGPNDNMTRSMLVTVLYRLAGSPAVSGDNSFSDVKSGLWYTDAIVWANESGIVTGMGNGLFGTNSYVTREQLATILYNYAKYKSYDVTKTAELTRFADEAVVHAWATEATKWANAQGLLTGRTADTLAPGGSATRAEVATILKRFAEDIVK</sequence>
<dbReference type="InterPro" id="IPR025883">
    <property type="entry name" value="Cadherin-like_domain"/>
</dbReference>
<feature type="domain" description="SLH" evidence="5">
    <location>
        <begin position="1817"/>
        <end position="1876"/>
    </location>
</feature>
<feature type="compositionally biased region" description="Acidic residues" evidence="2">
    <location>
        <begin position="87"/>
        <end position="97"/>
    </location>
</feature>
<proteinExistence type="predicted"/>
<feature type="domain" description="Ig-like" evidence="4">
    <location>
        <begin position="593"/>
        <end position="682"/>
    </location>
</feature>
<dbReference type="InterPro" id="IPR027954">
    <property type="entry name" value="Transcobalamin-like_C"/>
</dbReference>
<keyword evidence="1" id="KW-0677">Repeat</keyword>
<dbReference type="InterPro" id="IPR001119">
    <property type="entry name" value="SLH_dom"/>
</dbReference>
<reference evidence="6 7" key="1">
    <citation type="submission" date="2020-02" db="EMBL/GenBank/DDBJ databases">
        <authorList>
            <person name="Kim Y.B."/>
            <person name="Roh S.W."/>
        </authorList>
    </citation>
    <scope>NUCLEOTIDE SEQUENCE [LARGE SCALE GENOMIC DNA]</scope>
    <source>
        <strain evidence="6 7">DSM 103574</strain>
    </source>
</reference>